<keyword evidence="2" id="KW-0732">Signal</keyword>
<organism evidence="3 4">
    <name type="scientific">Jaminaea rosea</name>
    <dbReference type="NCBI Taxonomy" id="1569628"/>
    <lineage>
        <taxon>Eukaryota</taxon>
        <taxon>Fungi</taxon>
        <taxon>Dikarya</taxon>
        <taxon>Basidiomycota</taxon>
        <taxon>Ustilaginomycotina</taxon>
        <taxon>Exobasidiomycetes</taxon>
        <taxon>Microstromatales</taxon>
        <taxon>Microstromatales incertae sedis</taxon>
        <taxon>Jaminaea</taxon>
    </lineage>
</organism>
<dbReference type="EMBL" id="KZ819668">
    <property type="protein sequence ID" value="PWN27407.1"/>
    <property type="molecule type" value="Genomic_DNA"/>
</dbReference>
<dbReference type="RefSeq" id="XP_025362019.1">
    <property type="nucleotide sequence ID" value="XM_025506232.1"/>
</dbReference>
<dbReference type="AlphaFoldDB" id="A0A316UQ30"/>
<name>A0A316UQ30_9BASI</name>
<evidence type="ECO:0000256" key="2">
    <source>
        <dbReference type="SAM" id="SignalP"/>
    </source>
</evidence>
<feature type="signal peptide" evidence="2">
    <location>
        <begin position="1"/>
        <end position="21"/>
    </location>
</feature>
<evidence type="ECO:0000313" key="3">
    <source>
        <dbReference type="EMBL" id="PWN27407.1"/>
    </source>
</evidence>
<proteinExistence type="predicted"/>
<accession>A0A316UQ30</accession>
<feature type="region of interest" description="Disordered" evidence="1">
    <location>
        <begin position="52"/>
        <end position="99"/>
    </location>
</feature>
<evidence type="ECO:0000313" key="4">
    <source>
        <dbReference type="Proteomes" id="UP000245884"/>
    </source>
</evidence>
<feature type="compositionally biased region" description="Low complexity" evidence="1">
    <location>
        <begin position="72"/>
        <end position="83"/>
    </location>
</feature>
<protein>
    <submittedName>
        <fullName evidence="3">Uncharacterized protein</fullName>
    </submittedName>
</protein>
<keyword evidence="4" id="KW-1185">Reference proteome</keyword>
<dbReference type="Proteomes" id="UP000245884">
    <property type="component" value="Unassembled WGS sequence"/>
</dbReference>
<sequence>MKYSYTIATLAVALSAVTVYGAPFDNAAHPQERGIAAEPPHALVRRLSWSVDGSKTNNNQSSNSDGTFGGDNVNSNPNASSSAIQTTDQSNSGNNYGGGNGYGGKGGDGAHGGGSDFNCNAGKRGLAWRRAFAERRDQNSHGNGAGGNSYDSGNWQSHDSHNIDKSVDSHDNNQKDSHNNYSKVYNGGGGGGNVKTQNGGYASNTCFSMRRGLVGEEMNDHANGLAVLRSLGALTERDVEDPLEALAARDVGFSARMLGVEGHDESDGAQRRSFTFEDGLARRDGNGLAIRCAEGSEGCSVAMRREAEEMLREHAMDLGFHF</sequence>
<dbReference type="GeneID" id="37028055"/>
<feature type="compositionally biased region" description="Basic and acidic residues" evidence="1">
    <location>
        <begin position="158"/>
        <end position="178"/>
    </location>
</feature>
<feature type="compositionally biased region" description="Polar residues" evidence="1">
    <location>
        <begin position="52"/>
        <end position="66"/>
    </location>
</feature>
<feature type="chain" id="PRO_5016388852" evidence="2">
    <location>
        <begin position="22"/>
        <end position="322"/>
    </location>
</feature>
<reference evidence="3 4" key="1">
    <citation type="journal article" date="2018" name="Mol. Biol. Evol.">
        <title>Broad Genomic Sampling Reveals a Smut Pathogenic Ancestry of the Fungal Clade Ustilaginomycotina.</title>
        <authorList>
            <person name="Kijpornyongpan T."/>
            <person name="Mondo S.J."/>
            <person name="Barry K."/>
            <person name="Sandor L."/>
            <person name="Lee J."/>
            <person name="Lipzen A."/>
            <person name="Pangilinan J."/>
            <person name="LaButti K."/>
            <person name="Hainaut M."/>
            <person name="Henrissat B."/>
            <person name="Grigoriev I.V."/>
            <person name="Spatafora J.W."/>
            <person name="Aime M.C."/>
        </authorList>
    </citation>
    <scope>NUCLEOTIDE SEQUENCE [LARGE SCALE GENOMIC DNA]</scope>
    <source>
        <strain evidence="3 4">MCA 5214</strain>
    </source>
</reference>
<gene>
    <name evidence="3" type="ORF">BDZ90DRAFT_232384</name>
</gene>
<feature type="region of interest" description="Disordered" evidence="1">
    <location>
        <begin position="136"/>
        <end position="196"/>
    </location>
</feature>
<evidence type="ECO:0000256" key="1">
    <source>
        <dbReference type="SAM" id="MobiDB-lite"/>
    </source>
</evidence>